<sequence length="221" mass="24545">MQRFERILSQVYKTNKSFKLSPLTSRCFTTDKPSADTPNETEVQKHVGIQSNETQVIVEESAKTGGFAKSFEKYTAPEPVKDVDKDAPFATLLRHSNLMHLGDPESKVVIGKIFQVINNDLYIDFGWKFHCVCPKPIKNTSDYVRGAKVRLRIKDLELSTRFLGNTKDVTLLEADCVLLGLISTPNRVNKTTTTDTTITTSDPSTIIDLATAVESSTATAQ</sequence>
<reference evidence="1" key="1">
    <citation type="submission" date="2021-01" db="UniProtKB">
        <authorList>
            <consortium name="EnsemblMetazoa"/>
        </authorList>
    </citation>
    <scope>IDENTIFICATION</scope>
</reference>
<name>A0A7M7G2K9_NASVI</name>
<dbReference type="OMA" id="ICRFCFQ"/>
<dbReference type="PANTHER" id="PTHR13447:SF2">
    <property type="entry name" value="SMALL RIBOSOMAL SUBUNIT PROTEIN BS1M"/>
    <property type="match status" value="1"/>
</dbReference>
<dbReference type="InterPro" id="IPR019375">
    <property type="entry name" value="Ribosomal_bS1m"/>
</dbReference>
<dbReference type="InParanoid" id="A0A7M7G2K9"/>
<dbReference type="PANTHER" id="PTHR13447">
    <property type="entry name" value="MITOCHONDRIAL 28S RIBOSOMAL PROTEIN S28"/>
    <property type="match status" value="1"/>
</dbReference>
<accession>A0A7M7G2K9</accession>
<gene>
    <name evidence="1" type="primary">100116984</name>
</gene>
<dbReference type="AlphaFoldDB" id="A0A7M7G2K9"/>
<protein>
    <recommendedName>
        <fullName evidence="3">28S ribosomal protein S28, mitochondrial</fullName>
    </recommendedName>
</protein>
<dbReference type="GO" id="GO:0005763">
    <property type="term" value="C:mitochondrial small ribosomal subunit"/>
    <property type="evidence" value="ECO:0007669"/>
    <property type="project" value="TreeGrafter"/>
</dbReference>
<dbReference type="EnsemblMetazoa" id="XM_001601293">
    <property type="protein sequence ID" value="XP_001601343"/>
    <property type="gene ID" value="LOC100116984"/>
</dbReference>
<dbReference type="FunCoup" id="A0A7M7G2K9">
    <property type="interactions" value="144"/>
</dbReference>
<keyword evidence="2" id="KW-1185">Reference proteome</keyword>
<dbReference type="Pfam" id="PF10246">
    <property type="entry name" value="MRP-S35"/>
    <property type="match status" value="1"/>
</dbReference>
<dbReference type="Proteomes" id="UP000002358">
    <property type="component" value="Chromosome 5"/>
</dbReference>
<dbReference type="SMR" id="A0A7M7G2K9"/>
<proteinExistence type="predicted"/>
<organism evidence="1 2">
    <name type="scientific">Nasonia vitripennis</name>
    <name type="common">Parasitic wasp</name>
    <dbReference type="NCBI Taxonomy" id="7425"/>
    <lineage>
        <taxon>Eukaryota</taxon>
        <taxon>Metazoa</taxon>
        <taxon>Ecdysozoa</taxon>
        <taxon>Arthropoda</taxon>
        <taxon>Hexapoda</taxon>
        <taxon>Insecta</taxon>
        <taxon>Pterygota</taxon>
        <taxon>Neoptera</taxon>
        <taxon>Endopterygota</taxon>
        <taxon>Hymenoptera</taxon>
        <taxon>Apocrita</taxon>
        <taxon>Proctotrupomorpha</taxon>
        <taxon>Chalcidoidea</taxon>
        <taxon>Pteromalidae</taxon>
        <taxon>Pteromalinae</taxon>
        <taxon>Nasonia</taxon>
    </lineage>
</organism>
<evidence type="ECO:0000313" key="1">
    <source>
        <dbReference type="EnsemblMetazoa" id="XP_001601343"/>
    </source>
</evidence>
<evidence type="ECO:0000313" key="2">
    <source>
        <dbReference type="Proteomes" id="UP000002358"/>
    </source>
</evidence>
<dbReference type="OrthoDB" id="6020229at2759"/>
<dbReference type="KEGG" id="nvi:100116984"/>
<evidence type="ECO:0008006" key="3">
    <source>
        <dbReference type="Google" id="ProtNLM"/>
    </source>
</evidence>